<evidence type="ECO:0000256" key="4">
    <source>
        <dbReference type="ARBA" id="ARBA00022692"/>
    </source>
</evidence>
<proteinExistence type="inferred from homology"/>
<keyword evidence="8" id="KW-0496">Mitochondrion</keyword>
<evidence type="ECO:0000313" key="13">
    <source>
        <dbReference type="Proteomes" id="UP000749559"/>
    </source>
</evidence>
<dbReference type="EMBL" id="CAIIXF020000010">
    <property type="protein sequence ID" value="CAH1796072.1"/>
    <property type="molecule type" value="Genomic_DNA"/>
</dbReference>
<dbReference type="InterPro" id="IPR023395">
    <property type="entry name" value="MCP_dom_sf"/>
</dbReference>
<evidence type="ECO:0000256" key="10">
    <source>
        <dbReference type="RuleBase" id="RU000488"/>
    </source>
</evidence>
<dbReference type="SUPFAM" id="SSF103506">
    <property type="entry name" value="Mitochondrial carrier"/>
    <property type="match status" value="1"/>
</dbReference>
<reference evidence="12" key="1">
    <citation type="submission" date="2022-03" db="EMBL/GenBank/DDBJ databases">
        <authorList>
            <person name="Martin C."/>
        </authorList>
    </citation>
    <scope>NUCLEOTIDE SEQUENCE</scope>
</reference>
<dbReference type="Pfam" id="PF00153">
    <property type="entry name" value="Mito_carr"/>
    <property type="match status" value="2"/>
</dbReference>
<evidence type="ECO:0000256" key="7">
    <source>
        <dbReference type="ARBA" id="ARBA00022989"/>
    </source>
</evidence>
<accession>A0A8J1TVY3</accession>
<comment type="caution">
    <text evidence="12">The sequence shown here is derived from an EMBL/GenBank/DDBJ whole genome shotgun (WGS) entry which is preliminary data.</text>
</comment>
<evidence type="ECO:0000256" key="6">
    <source>
        <dbReference type="ARBA" id="ARBA00022787"/>
    </source>
</evidence>
<keyword evidence="9" id="KW-0472">Membrane</keyword>
<comment type="subcellular location">
    <subcellularLocation>
        <location evidence="1">Mitochondrion outer membrane</location>
        <topology evidence="1">Multi-pass membrane protein</topology>
    </subcellularLocation>
</comment>
<name>A0A8J1TVY3_OWEFU</name>
<keyword evidence="7" id="KW-1133">Transmembrane helix</keyword>
<comment type="similarity">
    <text evidence="2 10">Belongs to the mitochondrial carrier (TC 2.A.29) family.</text>
</comment>
<evidence type="ECO:0000256" key="8">
    <source>
        <dbReference type="ARBA" id="ARBA00023128"/>
    </source>
</evidence>
<keyword evidence="4 10" id="KW-0812">Transmembrane</keyword>
<feature type="non-terminal residue" evidence="12">
    <location>
        <position position="401"/>
    </location>
</feature>
<keyword evidence="5" id="KW-0677">Repeat</keyword>
<dbReference type="OrthoDB" id="2403262at2759"/>
<organism evidence="12 13">
    <name type="scientific">Owenia fusiformis</name>
    <name type="common">Polychaete worm</name>
    <dbReference type="NCBI Taxonomy" id="6347"/>
    <lineage>
        <taxon>Eukaryota</taxon>
        <taxon>Metazoa</taxon>
        <taxon>Spiralia</taxon>
        <taxon>Lophotrochozoa</taxon>
        <taxon>Annelida</taxon>
        <taxon>Polychaeta</taxon>
        <taxon>Sedentaria</taxon>
        <taxon>Canalipalpata</taxon>
        <taxon>Sabellida</taxon>
        <taxon>Oweniida</taxon>
        <taxon>Oweniidae</taxon>
        <taxon>Owenia</taxon>
    </lineage>
</organism>
<evidence type="ECO:0000256" key="11">
    <source>
        <dbReference type="SAM" id="MobiDB-lite"/>
    </source>
</evidence>
<keyword evidence="3 10" id="KW-0813">Transport</keyword>
<dbReference type="PANTHER" id="PTHR21252:SF2">
    <property type="entry name" value="MITOCHONDRIAL OUTER MEMBRANE PROTEIN SLC25A46"/>
    <property type="match status" value="1"/>
</dbReference>
<dbReference type="Gene3D" id="1.50.40.10">
    <property type="entry name" value="Mitochondrial carrier domain"/>
    <property type="match status" value="2"/>
</dbReference>
<dbReference type="PANTHER" id="PTHR21252">
    <property type="entry name" value="TB1 PROTEIN-RELATED"/>
    <property type="match status" value="1"/>
</dbReference>
<dbReference type="AlphaFoldDB" id="A0A8J1TVY3"/>
<protein>
    <submittedName>
        <fullName evidence="12">Uncharacterized protein</fullName>
    </submittedName>
</protein>
<dbReference type="InterPro" id="IPR039158">
    <property type="entry name" value="SLC25A46"/>
</dbReference>
<gene>
    <name evidence="12" type="ORF">OFUS_LOCUS20524</name>
</gene>
<evidence type="ECO:0000256" key="9">
    <source>
        <dbReference type="ARBA" id="ARBA00023136"/>
    </source>
</evidence>
<evidence type="ECO:0000313" key="12">
    <source>
        <dbReference type="EMBL" id="CAH1796072.1"/>
    </source>
</evidence>
<dbReference type="GO" id="GO:0005741">
    <property type="term" value="C:mitochondrial outer membrane"/>
    <property type="evidence" value="ECO:0007669"/>
    <property type="project" value="UniProtKB-SubCell"/>
</dbReference>
<dbReference type="InterPro" id="IPR018108">
    <property type="entry name" value="MCP_transmembrane"/>
</dbReference>
<dbReference type="Proteomes" id="UP000749559">
    <property type="component" value="Unassembled WGS sequence"/>
</dbReference>
<keyword evidence="6" id="KW-1000">Mitochondrion outer membrane</keyword>
<sequence>RFGKMGDNIDMHHLPGIDPETMHYTRQPHPSTDPVAEAEAGILTQVKASSPRHHQIEQLQRFAGLGIGLASVLAENVLSHPCIVLRRQCQVNPSSSWYHNTPFTLFHIIYNIQRNQSVTTLFKGIGSTFMVRGIFVVSEAGISEFTPFPREVNRHSSVKKLLQHMVLKGLSFLATTPFYAASLVETVQSEIASERPGVFDCIKEGFGRLLGSWSTPQSTRLLPVWKLVVPTVCYGLMHYAITSIAQYTVILTVRSESHTTKGAEQTVPPAKSMYERYYPELIATFTGHLFADVILYPLENVVHRLHLQGTRTIIDNTDTGLGVVPIITRYEGMLDCFKCIILDEGLSGLYKGMGALVLQYTMHVMILKVTRFLFEQLTKDLHGNEDNETMPRRSRSSQSQM</sequence>
<keyword evidence="13" id="KW-1185">Reference proteome</keyword>
<dbReference type="GO" id="GO:0090149">
    <property type="term" value="P:mitochondrial membrane fission"/>
    <property type="evidence" value="ECO:0007669"/>
    <property type="project" value="InterPro"/>
</dbReference>
<evidence type="ECO:0000256" key="5">
    <source>
        <dbReference type="ARBA" id="ARBA00022737"/>
    </source>
</evidence>
<evidence type="ECO:0000256" key="2">
    <source>
        <dbReference type="ARBA" id="ARBA00006375"/>
    </source>
</evidence>
<feature type="compositionally biased region" description="Basic and acidic residues" evidence="11">
    <location>
        <begin position="7"/>
        <end position="23"/>
    </location>
</feature>
<evidence type="ECO:0000256" key="1">
    <source>
        <dbReference type="ARBA" id="ARBA00004374"/>
    </source>
</evidence>
<dbReference type="PROSITE" id="PS50920">
    <property type="entry name" value="SOLCAR"/>
    <property type="match status" value="1"/>
</dbReference>
<feature type="region of interest" description="Disordered" evidence="11">
    <location>
        <begin position="1"/>
        <end position="33"/>
    </location>
</feature>
<evidence type="ECO:0000256" key="3">
    <source>
        <dbReference type="ARBA" id="ARBA00022448"/>
    </source>
</evidence>